<dbReference type="InterPro" id="IPR000719">
    <property type="entry name" value="Prot_kinase_dom"/>
</dbReference>
<evidence type="ECO:0000256" key="2">
    <source>
        <dbReference type="ARBA" id="ARBA00012513"/>
    </source>
</evidence>
<evidence type="ECO:0000313" key="10">
    <source>
        <dbReference type="EMBL" id="KAK2159873.1"/>
    </source>
</evidence>
<proteinExistence type="inferred from homology"/>
<accession>A0AAD9JV17</accession>
<dbReference type="SMART" id="SM00220">
    <property type="entry name" value="S_TKc"/>
    <property type="match status" value="1"/>
</dbReference>
<reference evidence="10" key="1">
    <citation type="journal article" date="2023" name="Mol. Biol. Evol.">
        <title>Third-Generation Sequencing Reveals the Adaptive Role of the Epigenome in Three Deep-Sea Polychaetes.</title>
        <authorList>
            <person name="Perez M."/>
            <person name="Aroh O."/>
            <person name="Sun Y."/>
            <person name="Lan Y."/>
            <person name="Juniper S.K."/>
            <person name="Young C.R."/>
            <person name="Angers B."/>
            <person name="Qian P.Y."/>
        </authorList>
    </citation>
    <scope>NUCLEOTIDE SEQUENCE</scope>
    <source>
        <strain evidence="10">P08H-3</strain>
    </source>
</reference>
<keyword evidence="11" id="KW-1185">Reference proteome</keyword>
<dbReference type="InterPro" id="IPR011009">
    <property type="entry name" value="Kinase-like_dom_sf"/>
</dbReference>
<feature type="domain" description="Protein kinase" evidence="9">
    <location>
        <begin position="26"/>
        <end position="275"/>
    </location>
</feature>
<dbReference type="GO" id="GO:0005524">
    <property type="term" value="F:ATP binding"/>
    <property type="evidence" value="ECO:0007669"/>
    <property type="project" value="UniProtKB-UniRule"/>
</dbReference>
<dbReference type="GO" id="GO:0004674">
    <property type="term" value="F:protein serine/threonine kinase activity"/>
    <property type="evidence" value="ECO:0007669"/>
    <property type="project" value="UniProtKB-KW"/>
</dbReference>
<keyword evidence="8" id="KW-0723">Serine/threonine-protein kinase</keyword>
<evidence type="ECO:0000256" key="7">
    <source>
        <dbReference type="PROSITE-ProRule" id="PRU10141"/>
    </source>
</evidence>
<protein>
    <recommendedName>
        <fullName evidence="2">non-specific serine/threonine protein kinase</fullName>
        <ecNumber evidence="2">2.7.11.1</ecNumber>
    </recommendedName>
</protein>
<comment type="caution">
    <text evidence="10">The sequence shown here is derived from an EMBL/GenBank/DDBJ whole genome shotgun (WGS) entry which is preliminary data.</text>
</comment>
<keyword evidence="4 7" id="KW-0547">Nucleotide-binding</keyword>
<dbReference type="AlphaFoldDB" id="A0AAD9JV17"/>
<dbReference type="InterPro" id="IPR008271">
    <property type="entry name" value="Ser/Thr_kinase_AS"/>
</dbReference>
<dbReference type="EC" id="2.7.11.1" evidence="2"/>
<sequence length="293" mass="33884">MKRGEAVRKLSKKGYYLAAMECKDDYKQLELLGSGGFGECYKIRRKRDQKEFRAVKEEFSILSQIEHEHVVKYYGSIIETGERVSKAYLIMEYCDYGSLENLIDKHINERVNISEKLIWAALNQIVSGLIACHTMNLAGEVILHRDLKPANILLTSDLCFKIADFGCSRLLDTQDQAKTIIGTQCYMAPEVLNYEHYDEKCDIWSLGCLLYELCALKPPFVEEKGCSFYRNIANNPVPDIPYIYSDDLKDTILAMLEKEPNFRPSTSDIDEHLRKFCWDAKGFVRKQRKHNAY</sequence>
<dbReference type="Pfam" id="PF00069">
    <property type="entry name" value="Pkinase"/>
    <property type="match status" value="1"/>
</dbReference>
<feature type="binding site" evidence="7">
    <location>
        <position position="56"/>
    </location>
    <ligand>
        <name>ATP</name>
        <dbReference type="ChEBI" id="CHEBI:30616"/>
    </ligand>
</feature>
<keyword evidence="3" id="KW-0808">Transferase</keyword>
<dbReference type="PROSITE" id="PS00107">
    <property type="entry name" value="PROTEIN_KINASE_ATP"/>
    <property type="match status" value="1"/>
</dbReference>
<keyword evidence="5" id="KW-0418">Kinase</keyword>
<evidence type="ECO:0000256" key="3">
    <source>
        <dbReference type="ARBA" id="ARBA00022679"/>
    </source>
</evidence>
<keyword evidence="6 7" id="KW-0067">ATP-binding</keyword>
<dbReference type="PANTHER" id="PTHR43671">
    <property type="entry name" value="SERINE/THREONINE-PROTEIN KINASE NEK"/>
    <property type="match status" value="1"/>
</dbReference>
<organism evidence="10 11">
    <name type="scientific">Paralvinella palmiformis</name>
    <dbReference type="NCBI Taxonomy" id="53620"/>
    <lineage>
        <taxon>Eukaryota</taxon>
        <taxon>Metazoa</taxon>
        <taxon>Spiralia</taxon>
        <taxon>Lophotrochozoa</taxon>
        <taxon>Annelida</taxon>
        <taxon>Polychaeta</taxon>
        <taxon>Sedentaria</taxon>
        <taxon>Canalipalpata</taxon>
        <taxon>Terebellida</taxon>
        <taxon>Terebelliformia</taxon>
        <taxon>Alvinellidae</taxon>
        <taxon>Paralvinella</taxon>
    </lineage>
</organism>
<evidence type="ECO:0000313" key="11">
    <source>
        <dbReference type="Proteomes" id="UP001208570"/>
    </source>
</evidence>
<evidence type="ECO:0000259" key="9">
    <source>
        <dbReference type="PROSITE" id="PS50011"/>
    </source>
</evidence>
<name>A0AAD9JV17_9ANNE</name>
<dbReference type="InterPro" id="IPR017441">
    <property type="entry name" value="Protein_kinase_ATP_BS"/>
</dbReference>
<dbReference type="EMBL" id="JAODUP010000144">
    <property type="protein sequence ID" value="KAK2159873.1"/>
    <property type="molecule type" value="Genomic_DNA"/>
</dbReference>
<evidence type="ECO:0000256" key="8">
    <source>
        <dbReference type="RuleBase" id="RU000304"/>
    </source>
</evidence>
<comment type="similarity">
    <text evidence="1">Belongs to the protein kinase superfamily. NEK Ser/Thr protein kinase family. NIMA subfamily.</text>
</comment>
<dbReference type="InterPro" id="IPR050660">
    <property type="entry name" value="NEK_Ser/Thr_kinase"/>
</dbReference>
<dbReference type="Proteomes" id="UP001208570">
    <property type="component" value="Unassembled WGS sequence"/>
</dbReference>
<gene>
    <name evidence="10" type="ORF">LSH36_144g02040</name>
</gene>
<evidence type="ECO:0000256" key="4">
    <source>
        <dbReference type="ARBA" id="ARBA00022741"/>
    </source>
</evidence>
<dbReference type="Gene3D" id="1.10.510.10">
    <property type="entry name" value="Transferase(Phosphotransferase) domain 1"/>
    <property type="match status" value="1"/>
</dbReference>
<dbReference type="PROSITE" id="PS50011">
    <property type="entry name" value="PROTEIN_KINASE_DOM"/>
    <property type="match status" value="1"/>
</dbReference>
<dbReference type="SUPFAM" id="SSF56112">
    <property type="entry name" value="Protein kinase-like (PK-like)"/>
    <property type="match status" value="1"/>
</dbReference>
<dbReference type="PANTHER" id="PTHR43671:SF13">
    <property type="entry name" value="SERINE_THREONINE-PROTEIN KINASE NEK2"/>
    <property type="match status" value="1"/>
</dbReference>
<evidence type="ECO:0000256" key="5">
    <source>
        <dbReference type="ARBA" id="ARBA00022777"/>
    </source>
</evidence>
<evidence type="ECO:0000256" key="1">
    <source>
        <dbReference type="ARBA" id="ARBA00010886"/>
    </source>
</evidence>
<evidence type="ECO:0000256" key="6">
    <source>
        <dbReference type="ARBA" id="ARBA00022840"/>
    </source>
</evidence>
<dbReference type="PROSITE" id="PS00108">
    <property type="entry name" value="PROTEIN_KINASE_ST"/>
    <property type="match status" value="1"/>
</dbReference>